<evidence type="ECO:0000256" key="10">
    <source>
        <dbReference type="ARBA" id="ARBA00023136"/>
    </source>
</evidence>
<dbReference type="NCBIfam" id="TIGR00863">
    <property type="entry name" value="P2X"/>
    <property type="match status" value="1"/>
</dbReference>
<keyword evidence="7 19" id="KW-0067">ATP-binding</keyword>
<keyword evidence="23" id="KW-1185">Reference proteome</keyword>
<comment type="subcellular location">
    <subcellularLocation>
        <location evidence="1">Cell membrane</location>
        <topology evidence="1">Multi-pass membrane protein</topology>
    </subcellularLocation>
    <subcellularLocation>
        <location evidence="22">Membrane</location>
        <topology evidence="22">Multi-pass membrane protein</topology>
    </subcellularLocation>
</comment>
<dbReference type="PRINTS" id="PR01307">
    <property type="entry name" value="P2XRECEPTOR"/>
</dbReference>
<feature type="transmembrane region" description="Helical" evidence="22">
    <location>
        <begin position="343"/>
        <end position="365"/>
    </location>
</feature>
<evidence type="ECO:0000256" key="12">
    <source>
        <dbReference type="ARBA" id="ARBA00023170"/>
    </source>
</evidence>
<keyword evidence="10 18" id="KW-0472">Membrane</keyword>
<evidence type="ECO:0000256" key="9">
    <source>
        <dbReference type="ARBA" id="ARBA00023065"/>
    </source>
</evidence>
<dbReference type="FunFam" id="1.10.287.940:FF:000010">
    <property type="entry name" value="P2X receptor E"/>
    <property type="match status" value="1"/>
</dbReference>
<keyword evidence="14 18" id="KW-1071">Ligand-gated ion channel</keyword>
<comment type="caution">
    <text evidence="22">Lacks conserved residue(s) required for the propagation of feature annotation.</text>
</comment>
<dbReference type="RefSeq" id="XP_032813811.1">
    <property type="nucleotide sequence ID" value="XM_032957920.1"/>
</dbReference>
<evidence type="ECO:0000256" key="19">
    <source>
        <dbReference type="PIRSR" id="PIRSR005713-1"/>
    </source>
</evidence>
<dbReference type="InterPro" id="IPR001429">
    <property type="entry name" value="P2X_purnocptor"/>
</dbReference>
<dbReference type="GO" id="GO:0070588">
    <property type="term" value="P:calcium ion transmembrane transport"/>
    <property type="evidence" value="ECO:0007669"/>
    <property type="project" value="TreeGrafter"/>
</dbReference>
<dbReference type="PROSITE" id="PS01212">
    <property type="entry name" value="P2X_RECEPTOR"/>
    <property type="match status" value="1"/>
</dbReference>
<keyword evidence="4" id="KW-1003">Cell membrane</keyword>
<dbReference type="GeneID" id="116944327"/>
<dbReference type="Gene3D" id="2.60.490.10">
    <property type="entry name" value="atp-gated p2x4 ion channel domain"/>
    <property type="match status" value="1"/>
</dbReference>
<evidence type="ECO:0000313" key="24">
    <source>
        <dbReference type="RefSeq" id="XP_032813811.1"/>
    </source>
</evidence>
<evidence type="ECO:0000256" key="11">
    <source>
        <dbReference type="ARBA" id="ARBA00023157"/>
    </source>
</evidence>
<dbReference type="InterPro" id="IPR053792">
    <property type="entry name" value="P2X_RECEPTOR_CS"/>
</dbReference>
<evidence type="ECO:0000256" key="6">
    <source>
        <dbReference type="ARBA" id="ARBA00022741"/>
    </source>
</evidence>
<dbReference type="PRINTS" id="PR01310">
    <property type="entry name" value="P2X3RECEPTOR"/>
</dbReference>
<keyword evidence="12 22" id="KW-0675">Receptor</keyword>
<evidence type="ECO:0000256" key="8">
    <source>
        <dbReference type="ARBA" id="ARBA00022989"/>
    </source>
</evidence>
<comment type="function">
    <text evidence="18">Extracellular ATP-activated non-selective cation channel. Plays particularly important role in sensory neurons where its activation is critical for gustatory, nociceptive responses, visceral reflexes and sensory hypersensitization.</text>
</comment>
<evidence type="ECO:0000256" key="15">
    <source>
        <dbReference type="ARBA" id="ARBA00023303"/>
    </source>
</evidence>
<evidence type="ECO:0000313" key="23">
    <source>
        <dbReference type="Proteomes" id="UP001318040"/>
    </source>
</evidence>
<dbReference type="Gene3D" id="1.10.287.940">
    <property type="entry name" value="atp-gated p2x4 ion channel"/>
    <property type="match status" value="1"/>
</dbReference>
<feature type="disulfide bond" evidence="20">
    <location>
        <begin position="139"/>
        <end position="166"/>
    </location>
</feature>
<evidence type="ECO:0000256" key="17">
    <source>
        <dbReference type="ARBA" id="ARBA00036634"/>
    </source>
</evidence>
<name>A0AAJ7TBG7_PETMA</name>
<accession>A0AAJ7TBG7</accession>
<dbReference type="GO" id="GO:0033198">
    <property type="term" value="P:response to ATP"/>
    <property type="evidence" value="ECO:0007669"/>
    <property type="project" value="InterPro"/>
</dbReference>
<evidence type="ECO:0000256" key="18">
    <source>
        <dbReference type="PIRNR" id="PIRNR005713"/>
    </source>
</evidence>
<comment type="catalytic activity">
    <reaction evidence="16">
        <text>Na(+)(in) = Na(+)(out)</text>
        <dbReference type="Rhea" id="RHEA:34963"/>
        <dbReference type="ChEBI" id="CHEBI:29101"/>
    </reaction>
</comment>
<evidence type="ECO:0000256" key="20">
    <source>
        <dbReference type="PIRSR" id="PIRSR005713-2"/>
    </source>
</evidence>
<evidence type="ECO:0000256" key="2">
    <source>
        <dbReference type="ARBA" id="ARBA00009848"/>
    </source>
</evidence>
<gene>
    <name evidence="24" type="primary">LOC116944327</name>
</gene>
<evidence type="ECO:0000256" key="21">
    <source>
        <dbReference type="PIRSR" id="PIRSR005713-3"/>
    </source>
</evidence>
<organism evidence="23 24">
    <name type="scientific">Petromyzon marinus</name>
    <name type="common">Sea lamprey</name>
    <dbReference type="NCBI Taxonomy" id="7757"/>
    <lineage>
        <taxon>Eukaryota</taxon>
        <taxon>Metazoa</taxon>
        <taxon>Chordata</taxon>
        <taxon>Craniata</taxon>
        <taxon>Vertebrata</taxon>
        <taxon>Cyclostomata</taxon>
        <taxon>Hyperoartia</taxon>
        <taxon>Petromyzontiformes</taxon>
        <taxon>Petromyzontidae</taxon>
        <taxon>Petromyzon</taxon>
    </lineage>
</organism>
<dbReference type="GO" id="GO:0098794">
    <property type="term" value="C:postsynapse"/>
    <property type="evidence" value="ECO:0007669"/>
    <property type="project" value="GOC"/>
</dbReference>
<feature type="binding site" evidence="19">
    <location>
        <begin position="72"/>
        <end position="74"/>
    </location>
    <ligand>
        <name>ATP</name>
        <dbReference type="ChEBI" id="CHEBI:30616"/>
        <note>ligand shared between two neighboring subunits of the homotrimer</note>
    </ligand>
</feature>
<keyword evidence="3 18" id="KW-0813">Transport</keyword>
<dbReference type="InterPro" id="IPR027309">
    <property type="entry name" value="P2X_extracellular_dom_sf"/>
</dbReference>
<dbReference type="PANTHER" id="PTHR10125">
    <property type="entry name" value="P2X PURINOCEPTOR"/>
    <property type="match status" value="1"/>
</dbReference>
<feature type="disulfide bond" evidence="20">
    <location>
        <begin position="224"/>
        <end position="234"/>
    </location>
</feature>
<protein>
    <recommendedName>
        <fullName evidence="18 22">P2X purinoceptor</fullName>
    </recommendedName>
    <alternativeName>
        <fullName evidence="18">P2X purinoceptor 3</fullName>
    </alternativeName>
</protein>
<keyword evidence="8 22" id="KW-1133">Transmembrane helix</keyword>
<dbReference type="GO" id="GO:0043235">
    <property type="term" value="C:receptor complex"/>
    <property type="evidence" value="ECO:0007669"/>
    <property type="project" value="TreeGrafter"/>
</dbReference>
<evidence type="ECO:0000256" key="3">
    <source>
        <dbReference type="ARBA" id="ARBA00022448"/>
    </source>
</evidence>
<keyword evidence="5 22" id="KW-0812">Transmembrane</keyword>
<evidence type="ECO:0000256" key="5">
    <source>
        <dbReference type="ARBA" id="ARBA00022692"/>
    </source>
</evidence>
<dbReference type="GO" id="GO:0005886">
    <property type="term" value="C:plasma membrane"/>
    <property type="evidence" value="ECO:0007669"/>
    <property type="project" value="UniProtKB-SubCell"/>
</dbReference>
<evidence type="ECO:0000256" key="22">
    <source>
        <dbReference type="RuleBase" id="RU000681"/>
    </source>
</evidence>
<dbReference type="InterPro" id="IPR059116">
    <property type="entry name" value="P2X_receptor"/>
</dbReference>
<feature type="binding site" evidence="19">
    <location>
        <position position="320"/>
    </location>
    <ligand>
        <name>ATP</name>
        <dbReference type="ChEBI" id="CHEBI:30616"/>
        <note>ligand shared between two neighboring subunits of the homotrimer</note>
    </ligand>
</feature>
<evidence type="ECO:0000256" key="4">
    <source>
        <dbReference type="ARBA" id="ARBA00022475"/>
    </source>
</evidence>
<keyword evidence="15 22" id="KW-0407">Ion channel</keyword>
<feature type="binding site" evidence="19">
    <location>
        <begin position="300"/>
        <end position="302"/>
    </location>
    <ligand>
        <name>ATP</name>
        <dbReference type="ChEBI" id="CHEBI:30616"/>
        <note>ligand shared between two neighboring subunits of the homotrimer</note>
    </ligand>
</feature>
<proteinExistence type="inferred from homology"/>
<reference evidence="24" key="1">
    <citation type="submission" date="2025-08" db="UniProtKB">
        <authorList>
            <consortium name="RefSeq"/>
        </authorList>
    </citation>
    <scope>IDENTIFICATION</scope>
    <source>
        <tissue evidence="24">Sperm</tissue>
    </source>
</reference>
<dbReference type="Proteomes" id="UP001318040">
    <property type="component" value="Chromosome 1"/>
</dbReference>
<feature type="glycosylation site" description="N-linked (GlcNAc...) asparagine" evidence="21">
    <location>
        <position position="191"/>
    </location>
</feature>
<feature type="disulfide bond" evidence="20">
    <location>
        <begin position="268"/>
        <end position="277"/>
    </location>
</feature>
<feature type="disulfide bond" evidence="20">
    <location>
        <begin position="122"/>
        <end position="172"/>
    </location>
</feature>
<keyword evidence="6 19" id="KW-0547">Nucleotide-binding</keyword>
<evidence type="ECO:0000256" key="7">
    <source>
        <dbReference type="ARBA" id="ARBA00022840"/>
    </source>
</evidence>
<keyword evidence="9 18" id="KW-0406">Ion transport</keyword>
<dbReference type="InterPro" id="IPR003046">
    <property type="entry name" value="P2X3_purnocptor"/>
</dbReference>
<comment type="similarity">
    <text evidence="2 18 22">Belongs to the P2X receptor family.</text>
</comment>
<feature type="binding site" evidence="19">
    <location>
        <position position="193"/>
    </location>
    <ligand>
        <name>ATP</name>
        <dbReference type="ChEBI" id="CHEBI:30616"/>
        <note>ligand shared between two neighboring subunits of the homotrimer</note>
    </ligand>
</feature>
<keyword evidence="13" id="KW-0325">Glycoprotein</keyword>
<dbReference type="GO" id="GO:0005524">
    <property type="term" value="F:ATP binding"/>
    <property type="evidence" value="ECO:0007669"/>
    <property type="project" value="UniProtKB-UniRule"/>
</dbReference>
<comment type="subunit">
    <text evidence="18">Homotrimer. Forms heterotrimer with P2RX2. Heterotrimeric P2RX2/3 has a ligand dose-response profile that is distinct from either homotrimeric P2RX2 or P2RX3.</text>
</comment>
<dbReference type="FunFam" id="2.60.490.10:FF:000001">
    <property type="entry name" value="P2X purinoceptor"/>
    <property type="match status" value="1"/>
</dbReference>
<dbReference type="Pfam" id="PF00864">
    <property type="entry name" value="P2X_receptor"/>
    <property type="match status" value="1"/>
</dbReference>
<evidence type="ECO:0000256" key="14">
    <source>
        <dbReference type="ARBA" id="ARBA00023286"/>
    </source>
</evidence>
<dbReference type="AlphaFoldDB" id="A0AAJ7TBG7"/>
<sequence>MGGFEDSEGGGCCSGFLDYETPKSVVVKSRGLGVAYRIGQTLILAYFIGYVFVYQKAYQATDTVSEVSIITKVKGVAAVGSVGTEARRVWDVAECVSPAQGSSSFAIITNVHVTPEQTPGNCPEDGDNKFAKCTNDTSCLPRHNDHLYSGEKTGRCVPFDKNVSTCEVNAWCPVEVEGKNTGKRLLRSAENFTILIKNNIRFPKFNVSKGNLPENMDKNFLKSCHHHPKHNNLCPIFSLRDILRSAGQDFKSIGINGGVLGVLIDWRCDLDFNTSLCEPLYSFRRLDTVSKENPVGSGYNFRFAKHYVFPNGTEHRTLIKAYGVRIDILVSGQAGRFDLIPTIINLVAALTSVGVASIICDWVLLNIMRQRSVYRQSKFEEVTSSQQCKASMEFSPSPSQAVARVNGIPSSYPSSDDSIL</sequence>
<evidence type="ECO:0000256" key="16">
    <source>
        <dbReference type="ARBA" id="ARBA00036239"/>
    </source>
</evidence>
<dbReference type="GO" id="GO:0001614">
    <property type="term" value="F:purinergic nucleotide receptor activity"/>
    <property type="evidence" value="ECO:0007669"/>
    <property type="project" value="UniProtKB-UniRule"/>
</dbReference>
<dbReference type="KEGG" id="pmrn:116944327"/>
<evidence type="ECO:0000256" key="13">
    <source>
        <dbReference type="ARBA" id="ARBA00023180"/>
    </source>
</evidence>
<comment type="catalytic activity">
    <reaction evidence="17">
        <text>Ca(2+)(in) = Ca(2+)(out)</text>
        <dbReference type="Rhea" id="RHEA:29671"/>
        <dbReference type="ChEBI" id="CHEBI:29108"/>
    </reaction>
</comment>
<evidence type="ECO:0000256" key="1">
    <source>
        <dbReference type="ARBA" id="ARBA00004651"/>
    </source>
</evidence>
<dbReference type="GO" id="GO:0004931">
    <property type="term" value="F:extracellularly ATP-gated monoatomic cation channel activity"/>
    <property type="evidence" value="ECO:0007669"/>
    <property type="project" value="UniProtKB-UniRule"/>
</dbReference>
<comment type="function">
    <text evidence="22">Receptor for ATP that acts as a ligand-gated ion channel.</text>
</comment>
<dbReference type="PANTHER" id="PTHR10125:SF4">
    <property type="entry name" value="P2X PURINOCEPTOR 2"/>
    <property type="match status" value="1"/>
</dbReference>
<dbReference type="PIRSF" id="PIRSF005713">
    <property type="entry name" value="P2X_purinoceptor"/>
    <property type="match status" value="1"/>
</dbReference>
<feature type="disulfide bond" evidence="20">
    <location>
        <begin position="133"/>
        <end position="156"/>
    </location>
</feature>
<keyword evidence="11 20" id="KW-1015">Disulfide bond</keyword>